<dbReference type="Gene3D" id="3.90.550.10">
    <property type="entry name" value="Spore Coat Polysaccharide Biosynthesis Protein SpsA, Chain A"/>
    <property type="match status" value="1"/>
</dbReference>
<organism evidence="2">
    <name type="scientific">Proteus mirabilis</name>
    <dbReference type="NCBI Taxonomy" id="584"/>
    <lineage>
        <taxon>Bacteria</taxon>
        <taxon>Pseudomonadati</taxon>
        <taxon>Pseudomonadota</taxon>
        <taxon>Gammaproteobacteria</taxon>
        <taxon>Enterobacterales</taxon>
        <taxon>Morganellaceae</taxon>
        <taxon>Proteus</taxon>
    </lineage>
</organism>
<evidence type="ECO:0000313" key="2">
    <source>
        <dbReference type="EMBL" id="AXY99364.1"/>
    </source>
</evidence>
<name>A0A385JLZ7_PROMI</name>
<accession>A0A385JLZ7</accession>
<dbReference type="Pfam" id="PF00535">
    <property type="entry name" value="Glycos_transf_2"/>
    <property type="match status" value="1"/>
</dbReference>
<reference evidence="2" key="1">
    <citation type="journal article" date="2017" name="PLoS ONE">
        <title>Genetic diversity of the O antigens of Proteus species and the development of a suspension array for molecular serotyping.</title>
        <authorList>
            <person name="Yu X."/>
            <person name="Torzewska A."/>
            <person name="Zhang X."/>
            <person name="Yin Z."/>
            <person name="Drzewiecka D."/>
            <person name="Cao H."/>
            <person name="Liu B."/>
            <person name="Knirel Y.A."/>
            <person name="Rozalski A."/>
            <person name="Wang L."/>
        </authorList>
    </citation>
    <scope>NUCLEOTIDE SEQUENCE</scope>
    <source>
        <strain evidence="2">PrK 14/57</strain>
    </source>
</reference>
<sequence length="346" mass="40567">MTINKLINPLSEEEIIKKWNSEEVFVSVICCTYNQEKYIEDTILGVLCQDTPYRYEFIIHDDCSTDSTSEIIRKYADNYPKIIKHIIPAKNIYSQGLKPSINAFSFSIGNYIALCEGDDFWVDDKKIKKQVDILEERKDIDICFSAAYTLEPDGKENIIARYNKNIFVASLSEVIRQGGAYMPTASLLFRRNVAVEFKKYFEKAPVGDYYYQILGSISNGAVYLPDITCVYRINALGSWSSSRLIIDENKLIKELTSHEEHLLKLIKLGANKDDINFVISDLYRIRSNECFLLKKWHIAKKLIEKSWLLHKKINRNQQKLHQYRKFLYILHYREKIKKMIKKIKLR</sequence>
<proteinExistence type="predicted"/>
<feature type="domain" description="Glycosyltransferase 2-like" evidence="1">
    <location>
        <begin position="27"/>
        <end position="177"/>
    </location>
</feature>
<dbReference type="AlphaFoldDB" id="A0A385JLZ7"/>
<dbReference type="SUPFAM" id="SSF53448">
    <property type="entry name" value="Nucleotide-diphospho-sugar transferases"/>
    <property type="match status" value="1"/>
</dbReference>
<dbReference type="EMBL" id="KY710688">
    <property type="protein sequence ID" value="AXY99364.1"/>
    <property type="molecule type" value="Genomic_DNA"/>
</dbReference>
<dbReference type="PANTHER" id="PTHR22916">
    <property type="entry name" value="GLYCOSYLTRANSFERASE"/>
    <property type="match status" value="1"/>
</dbReference>
<dbReference type="InterPro" id="IPR001173">
    <property type="entry name" value="Glyco_trans_2-like"/>
</dbReference>
<protein>
    <submittedName>
        <fullName evidence="2">Gt1</fullName>
    </submittedName>
</protein>
<evidence type="ECO:0000259" key="1">
    <source>
        <dbReference type="Pfam" id="PF00535"/>
    </source>
</evidence>
<dbReference type="GO" id="GO:0016758">
    <property type="term" value="F:hexosyltransferase activity"/>
    <property type="evidence" value="ECO:0007669"/>
    <property type="project" value="UniProtKB-ARBA"/>
</dbReference>
<dbReference type="InterPro" id="IPR029044">
    <property type="entry name" value="Nucleotide-diphossugar_trans"/>
</dbReference>
<dbReference type="RefSeq" id="WP_062814619.1">
    <property type="nucleotide sequence ID" value="NZ_ABFDCH020000102.1"/>
</dbReference>
<dbReference type="PANTHER" id="PTHR22916:SF3">
    <property type="entry name" value="UDP-GLCNAC:BETAGAL BETA-1,3-N-ACETYLGLUCOSAMINYLTRANSFERASE-LIKE PROTEIN 1"/>
    <property type="match status" value="1"/>
</dbReference>